<evidence type="ECO:0000259" key="3">
    <source>
        <dbReference type="PROSITE" id="PS51832"/>
    </source>
</evidence>
<dbReference type="SUPFAM" id="SSF52172">
    <property type="entry name" value="CheY-like"/>
    <property type="match status" value="1"/>
</dbReference>
<dbReference type="Pfam" id="PF13487">
    <property type="entry name" value="HD_5"/>
    <property type="match status" value="1"/>
</dbReference>
<dbReference type="SUPFAM" id="SSF109604">
    <property type="entry name" value="HD-domain/PDEase-like"/>
    <property type="match status" value="1"/>
</dbReference>
<comment type="caution">
    <text evidence="4">The sequence shown here is derived from an EMBL/GenBank/DDBJ whole genome shotgun (WGS) entry which is preliminary data.</text>
</comment>
<feature type="domain" description="HD-GYP" evidence="3">
    <location>
        <begin position="166"/>
        <end position="367"/>
    </location>
</feature>
<dbReference type="Gene3D" id="1.10.3210.10">
    <property type="entry name" value="Hypothetical protein af1432"/>
    <property type="match status" value="1"/>
</dbReference>
<evidence type="ECO:0000256" key="1">
    <source>
        <dbReference type="PROSITE-ProRule" id="PRU00169"/>
    </source>
</evidence>
<dbReference type="PROSITE" id="PS51832">
    <property type="entry name" value="HD_GYP"/>
    <property type="match status" value="1"/>
</dbReference>
<proteinExistence type="predicted"/>
<evidence type="ECO:0000313" key="5">
    <source>
        <dbReference type="Proteomes" id="UP000319783"/>
    </source>
</evidence>
<dbReference type="CDD" id="cd00077">
    <property type="entry name" value="HDc"/>
    <property type="match status" value="1"/>
</dbReference>
<dbReference type="Proteomes" id="UP000319783">
    <property type="component" value="Unassembled WGS sequence"/>
</dbReference>
<gene>
    <name evidence="4" type="ORF">JETT_2284</name>
</gene>
<dbReference type="SMART" id="SM00448">
    <property type="entry name" value="REC"/>
    <property type="match status" value="1"/>
</dbReference>
<dbReference type="InterPro" id="IPR011006">
    <property type="entry name" value="CheY-like_superfamily"/>
</dbReference>
<dbReference type="PANTHER" id="PTHR45228">
    <property type="entry name" value="CYCLIC DI-GMP PHOSPHODIESTERASE TM_0186-RELATED"/>
    <property type="match status" value="1"/>
</dbReference>
<name>A0A533Q9R7_9BACT</name>
<feature type="modified residue" description="4-aspartylphosphate" evidence="1">
    <location>
        <position position="58"/>
    </location>
</feature>
<accession>A0A533Q9R7</accession>
<dbReference type="InterPro" id="IPR052020">
    <property type="entry name" value="Cyclic_di-GMP/3'3'-cGAMP_PDE"/>
</dbReference>
<dbReference type="InterPro" id="IPR003607">
    <property type="entry name" value="HD/PDEase_dom"/>
</dbReference>
<organism evidence="4 5">
    <name type="scientific">Candidatus Jettenia ecosi</name>
    <dbReference type="NCBI Taxonomy" id="2494326"/>
    <lineage>
        <taxon>Bacteria</taxon>
        <taxon>Pseudomonadati</taxon>
        <taxon>Planctomycetota</taxon>
        <taxon>Candidatus Brocadiia</taxon>
        <taxon>Candidatus Brocadiales</taxon>
        <taxon>Candidatus Brocadiaceae</taxon>
        <taxon>Candidatus Jettenia</taxon>
    </lineage>
</organism>
<dbReference type="Gene3D" id="3.40.50.2300">
    <property type="match status" value="1"/>
</dbReference>
<feature type="domain" description="Response regulatory" evidence="2">
    <location>
        <begin position="9"/>
        <end position="125"/>
    </location>
</feature>
<dbReference type="EMBL" id="SULG01000048">
    <property type="protein sequence ID" value="TLD41437.1"/>
    <property type="molecule type" value="Genomic_DNA"/>
</dbReference>
<dbReference type="GO" id="GO:0000160">
    <property type="term" value="P:phosphorelay signal transduction system"/>
    <property type="evidence" value="ECO:0007669"/>
    <property type="project" value="InterPro"/>
</dbReference>
<keyword evidence="1" id="KW-0597">Phosphoprotein</keyword>
<dbReference type="AlphaFoldDB" id="A0A533Q9R7"/>
<dbReference type="SMART" id="SM00471">
    <property type="entry name" value="HDc"/>
    <property type="match status" value="1"/>
</dbReference>
<reference evidence="4 5" key="1">
    <citation type="submission" date="2019-04" db="EMBL/GenBank/DDBJ databases">
        <title>Genome of a novel bacterium Candidatus Jettenia ecosi reconstructed from metagenome of an anammox bioreactor.</title>
        <authorList>
            <person name="Mardanov A.V."/>
            <person name="Beletsky A.V."/>
            <person name="Ravin N.V."/>
            <person name="Botchkova E.A."/>
            <person name="Litti Y.V."/>
            <person name="Nozhevnikova A.N."/>
        </authorList>
    </citation>
    <scope>NUCLEOTIDE SEQUENCE [LARGE SCALE GENOMIC DNA]</scope>
    <source>
        <strain evidence="4">J2</strain>
    </source>
</reference>
<dbReference type="Pfam" id="PF00072">
    <property type="entry name" value="Response_reg"/>
    <property type="match status" value="1"/>
</dbReference>
<dbReference type="InterPro" id="IPR037522">
    <property type="entry name" value="HD_GYP_dom"/>
</dbReference>
<dbReference type="PROSITE" id="PS50110">
    <property type="entry name" value="RESPONSE_REGULATORY"/>
    <property type="match status" value="1"/>
</dbReference>
<evidence type="ECO:0000313" key="4">
    <source>
        <dbReference type="EMBL" id="TLD41437.1"/>
    </source>
</evidence>
<dbReference type="PANTHER" id="PTHR45228:SF8">
    <property type="entry name" value="TWO-COMPONENT RESPONSE REGULATOR-RELATED"/>
    <property type="match status" value="1"/>
</dbReference>
<dbReference type="InterPro" id="IPR001789">
    <property type="entry name" value="Sig_transdc_resp-reg_receiver"/>
</dbReference>
<protein>
    <submittedName>
        <fullName evidence="4">Response regulator</fullName>
    </submittedName>
</protein>
<evidence type="ECO:0000259" key="2">
    <source>
        <dbReference type="PROSITE" id="PS50110"/>
    </source>
</evidence>
<sequence>MIEQTKKLKILIAGDAEITLRFMSYILTQNIYTFYIARNGFEVLEKVKTISPDLISLDSMLLRMDGYETCKGLKEDPLTKHIPVIMVTSPGDKHSTSKALECGANDVIAKPIDRMELMVRVKNLLRIKELEDFLRWHNEFFEEEVNKRTSPLILTNRQLEESEKKIKEGYIETIHRLTIIAEYKDETTASHIKRVCHYCATLEKGLGGSREDIETIFYASPMHDIGKVGIPAEILLKPSGLNPEEFALMKTHTTIGSKILQGSTSNIIKMAERIALSHHERWDGSGYPNSLKGEEIPKEGRIMNIADQYDALRSRRNYKPAFDHEKTMKIISEGDGRTMPSHFDPTALEVFTDFHRQFAEIYEAYGRFE</sequence>